<dbReference type="AlphaFoldDB" id="A0A2X1PLS3"/>
<dbReference type="InterPro" id="IPR036034">
    <property type="entry name" value="PDZ_sf"/>
</dbReference>
<evidence type="ECO:0000313" key="2">
    <source>
        <dbReference type="Proteomes" id="UP000249936"/>
    </source>
</evidence>
<accession>A0A2X1PLS3</accession>
<gene>
    <name evidence="1" type="primary">degP</name>
    <name evidence="1" type="ORF">NCTC11872_02179</name>
</gene>
<sequence length="35" mass="4003">MIENIRELNKVLETEPSAVALNILRGNSNFYLLVQ</sequence>
<dbReference type="GO" id="GO:0006508">
    <property type="term" value="P:proteolysis"/>
    <property type="evidence" value="ECO:0007669"/>
    <property type="project" value="UniProtKB-KW"/>
</dbReference>
<reference evidence="1 2" key="1">
    <citation type="submission" date="2018-06" db="EMBL/GenBank/DDBJ databases">
        <authorList>
            <consortium name="Pathogen Informatics"/>
            <person name="Doyle S."/>
        </authorList>
    </citation>
    <scope>NUCLEOTIDE SEQUENCE [LARGE SCALE GENOMIC DNA]</scope>
    <source>
        <strain evidence="1 2">NCTC11872</strain>
    </source>
</reference>
<keyword evidence="1" id="KW-0645">Protease</keyword>
<proteinExistence type="predicted"/>
<dbReference type="Proteomes" id="UP000249936">
    <property type="component" value="Unassembled WGS sequence"/>
</dbReference>
<dbReference type="GO" id="GO:0008233">
    <property type="term" value="F:peptidase activity"/>
    <property type="evidence" value="ECO:0007669"/>
    <property type="project" value="UniProtKB-KW"/>
</dbReference>
<organism evidence="1 2">
    <name type="scientific">Haemophilus influenzae</name>
    <dbReference type="NCBI Taxonomy" id="727"/>
    <lineage>
        <taxon>Bacteria</taxon>
        <taxon>Pseudomonadati</taxon>
        <taxon>Pseudomonadota</taxon>
        <taxon>Gammaproteobacteria</taxon>
        <taxon>Pasteurellales</taxon>
        <taxon>Pasteurellaceae</taxon>
        <taxon>Haemophilus</taxon>
    </lineage>
</organism>
<dbReference type="EC" id="3.4.21.107" evidence="1"/>
<dbReference type="EMBL" id="UASK01000008">
    <property type="protein sequence ID" value="SPX42541.1"/>
    <property type="molecule type" value="Genomic_DNA"/>
</dbReference>
<protein>
    <submittedName>
        <fullName evidence="1">Serine protease</fullName>
        <ecNumber evidence="1">3.4.21.107</ecNumber>
    </submittedName>
</protein>
<dbReference type="Gene3D" id="2.30.42.10">
    <property type="match status" value="1"/>
</dbReference>
<keyword evidence="1" id="KW-0378">Hydrolase</keyword>
<evidence type="ECO:0000313" key="1">
    <source>
        <dbReference type="EMBL" id="SPX42541.1"/>
    </source>
</evidence>
<name>A0A2X1PLS3_HAEIF</name>